<reference evidence="8" key="1">
    <citation type="journal article" date="2023" name="Nat. Commun.">
        <title>Diploid and tetraploid genomes of Acorus and the evolution of monocots.</title>
        <authorList>
            <person name="Ma L."/>
            <person name="Liu K.W."/>
            <person name="Li Z."/>
            <person name="Hsiao Y.Y."/>
            <person name="Qi Y."/>
            <person name="Fu T."/>
            <person name="Tang G.D."/>
            <person name="Zhang D."/>
            <person name="Sun W.H."/>
            <person name="Liu D.K."/>
            <person name="Li Y."/>
            <person name="Chen G.Z."/>
            <person name="Liu X.D."/>
            <person name="Liao X.Y."/>
            <person name="Jiang Y.T."/>
            <person name="Yu X."/>
            <person name="Hao Y."/>
            <person name="Huang J."/>
            <person name="Zhao X.W."/>
            <person name="Ke S."/>
            <person name="Chen Y.Y."/>
            <person name="Wu W.L."/>
            <person name="Hsu J.L."/>
            <person name="Lin Y.F."/>
            <person name="Huang M.D."/>
            <person name="Li C.Y."/>
            <person name="Huang L."/>
            <person name="Wang Z.W."/>
            <person name="Zhao X."/>
            <person name="Zhong W.Y."/>
            <person name="Peng D.H."/>
            <person name="Ahmad S."/>
            <person name="Lan S."/>
            <person name="Zhang J.S."/>
            <person name="Tsai W.C."/>
            <person name="Van de Peer Y."/>
            <person name="Liu Z.J."/>
        </authorList>
    </citation>
    <scope>NUCLEOTIDE SEQUENCE</scope>
    <source>
        <strain evidence="8">CP</strain>
    </source>
</reference>
<accession>A0AAV9D3U3</accession>
<dbReference type="PRINTS" id="PR00421">
    <property type="entry name" value="THIOREDOXIN"/>
</dbReference>
<sequence length="179" mass="19507">MIGSLCSPTFSTGVSPSPPVRSVRRSLNQSGFLSLPGPGKRRNGRVGSSGSSNGGGFSARRFTIRCGAPSVVESEFSEKVLQSEPPVLVEFVADWCGPCRLMSSVIDWASEEYKGRLNIFKIDHDSNPKIIEEYKVYGLPAIILFKNGKEVPESRWEGAMTKAKLKEHLDSLLESTTVA</sequence>
<keyword evidence="3" id="KW-0249">Electron transport</keyword>
<name>A0AAV9D3U3_ACOCL</name>
<evidence type="ECO:0000256" key="5">
    <source>
        <dbReference type="ARBA" id="ARBA00023284"/>
    </source>
</evidence>
<evidence type="ECO:0000256" key="4">
    <source>
        <dbReference type="ARBA" id="ARBA00023157"/>
    </source>
</evidence>
<dbReference type="PANTHER" id="PTHR45663:SF22">
    <property type="entry name" value="THIOREDOXIN X, CHLOROPLASTIC"/>
    <property type="match status" value="1"/>
</dbReference>
<feature type="compositionally biased region" description="Polar residues" evidence="6">
    <location>
        <begin position="1"/>
        <end position="13"/>
    </location>
</feature>
<evidence type="ECO:0000256" key="6">
    <source>
        <dbReference type="SAM" id="MobiDB-lite"/>
    </source>
</evidence>
<dbReference type="CDD" id="cd02947">
    <property type="entry name" value="TRX_family"/>
    <property type="match status" value="1"/>
</dbReference>
<keyword evidence="2" id="KW-0809">Transit peptide</keyword>
<dbReference type="AlphaFoldDB" id="A0AAV9D3U3"/>
<evidence type="ECO:0000256" key="2">
    <source>
        <dbReference type="ARBA" id="ARBA00022946"/>
    </source>
</evidence>
<proteinExistence type="predicted"/>
<dbReference type="GO" id="GO:0005737">
    <property type="term" value="C:cytoplasm"/>
    <property type="evidence" value="ECO:0007669"/>
    <property type="project" value="TreeGrafter"/>
</dbReference>
<keyword evidence="9" id="KW-1185">Reference proteome</keyword>
<keyword evidence="4" id="KW-1015">Disulfide bond</keyword>
<dbReference type="Gene3D" id="3.40.30.10">
    <property type="entry name" value="Glutaredoxin"/>
    <property type="match status" value="1"/>
</dbReference>
<dbReference type="PANTHER" id="PTHR45663">
    <property type="entry name" value="GEO12009P1"/>
    <property type="match status" value="1"/>
</dbReference>
<dbReference type="Proteomes" id="UP001180020">
    <property type="component" value="Unassembled WGS sequence"/>
</dbReference>
<dbReference type="InterPro" id="IPR013766">
    <property type="entry name" value="Thioredoxin_domain"/>
</dbReference>
<dbReference type="PROSITE" id="PS51352">
    <property type="entry name" value="THIOREDOXIN_2"/>
    <property type="match status" value="1"/>
</dbReference>
<feature type="domain" description="Thioredoxin" evidence="7">
    <location>
        <begin position="53"/>
        <end position="174"/>
    </location>
</feature>
<feature type="region of interest" description="Disordered" evidence="6">
    <location>
        <begin position="1"/>
        <end position="54"/>
    </location>
</feature>
<gene>
    <name evidence="8" type="ORF">QJS10_CPB15g00022</name>
</gene>
<evidence type="ECO:0000256" key="1">
    <source>
        <dbReference type="ARBA" id="ARBA00022448"/>
    </source>
</evidence>
<organism evidence="8 9">
    <name type="scientific">Acorus calamus</name>
    <name type="common">Sweet flag</name>
    <dbReference type="NCBI Taxonomy" id="4465"/>
    <lineage>
        <taxon>Eukaryota</taxon>
        <taxon>Viridiplantae</taxon>
        <taxon>Streptophyta</taxon>
        <taxon>Embryophyta</taxon>
        <taxon>Tracheophyta</taxon>
        <taxon>Spermatophyta</taxon>
        <taxon>Magnoliopsida</taxon>
        <taxon>Liliopsida</taxon>
        <taxon>Acoraceae</taxon>
        <taxon>Acorus</taxon>
    </lineage>
</organism>
<dbReference type="InterPro" id="IPR036249">
    <property type="entry name" value="Thioredoxin-like_sf"/>
</dbReference>
<protein>
    <recommendedName>
        <fullName evidence="7">Thioredoxin domain-containing protein</fullName>
    </recommendedName>
</protein>
<keyword evidence="1" id="KW-0813">Transport</keyword>
<reference evidence="8" key="2">
    <citation type="submission" date="2023-06" db="EMBL/GenBank/DDBJ databases">
        <authorList>
            <person name="Ma L."/>
            <person name="Liu K.-W."/>
            <person name="Li Z."/>
            <person name="Hsiao Y.-Y."/>
            <person name="Qi Y."/>
            <person name="Fu T."/>
            <person name="Tang G."/>
            <person name="Zhang D."/>
            <person name="Sun W.-H."/>
            <person name="Liu D.-K."/>
            <person name="Li Y."/>
            <person name="Chen G.-Z."/>
            <person name="Liu X.-D."/>
            <person name="Liao X.-Y."/>
            <person name="Jiang Y.-T."/>
            <person name="Yu X."/>
            <person name="Hao Y."/>
            <person name="Huang J."/>
            <person name="Zhao X.-W."/>
            <person name="Ke S."/>
            <person name="Chen Y.-Y."/>
            <person name="Wu W.-L."/>
            <person name="Hsu J.-L."/>
            <person name="Lin Y.-F."/>
            <person name="Huang M.-D."/>
            <person name="Li C.-Y."/>
            <person name="Huang L."/>
            <person name="Wang Z.-W."/>
            <person name="Zhao X."/>
            <person name="Zhong W.-Y."/>
            <person name="Peng D.-H."/>
            <person name="Ahmad S."/>
            <person name="Lan S."/>
            <person name="Zhang J.-S."/>
            <person name="Tsai W.-C."/>
            <person name="Van De Peer Y."/>
            <person name="Liu Z.-J."/>
        </authorList>
    </citation>
    <scope>NUCLEOTIDE SEQUENCE</scope>
    <source>
        <strain evidence="8">CP</strain>
        <tissue evidence="8">Leaves</tissue>
    </source>
</reference>
<dbReference type="SUPFAM" id="SSF52833">
    <property type="entry name" value="Thioredoxin-like"/>
    <property type="match status" value="1"/>
</dbReference>
<evidence type="ECO:0000313" key="8">
    <source>
        <dbReference type="EMBL" id="KAK1295895.1"/>
    </source>
</evidence>
<keyword evidence="5" id="KW-0676">Redox-active center</keyword>
<evidence type="ECO:0000259" key="7">
    <source>
        <dbReference type="PROSITE" id="PS51352"/>
    </source>
</evidence>
<dbReference type="FunFam" id="3.40.30.10:FF:000001">
    <property type="entry name" value="Thioredoxin"/>
    <property type="match status" value="1"/>
</dbReference>
<evidence type="ECO:0000256" key="3">
    <source>
        <dbReference type="ARBA" id="ARBA00022982"/>
    </source>
</evidence>
<comment type="caution">
    <text evidence="8">The sequence shown here is derived from an EMBL/GenBank/DDBJ whole genome shotgun (WGS) entry which is preliminary data.</text>
</comment>
<dbReference type="GO" id="GO:0015035">
    <property type="term" value="F:protein-disulfide reductase activity"/>
    <property type="evidence" value="ECO:0007669"/>
    <property type="project" value="TreeGrafter"/>
</dbReference>
<dbReference type="EMBL" id="JAUJYO010000015">
    <property type="protein sequence ID" value="KAK1295895.1"/>
    <property type="molecule type" value="Genomic_DNA"/>
</dbReference>
<evidence type="ECO:0000313" key="9">
    <source>
        <dbReference type="Proteomes" id="UP001180020"/>
    </source>
</evidence>
<dbReference type="Pfam" id="PF00085">
    <property type="entry name" value="Thioredoxin"/>
    <property type="match status" value="1"/>
</dbReference>